<reference evidence="2" key="1">
    <citation type="journal article" date="2019" name="Int. J. Syst. Evol. Microbiol.">
        <title>The Global Catalogue of Microorganisms (GCM) 10K type strain sequencing project: providing services to taxonomists for standard genome sequencing and annotation.</title>
        <authorList>
            <consortium name="The Broad Institute Genomics Platform"/>
            <consortium name="The Broad Institute Genome Sequencing Center for Infectious Disease"/>
            <person name="Wu L."/>
            <person name="Ma J."/>
        </authorList>
    </citation>
    <scope>NUCLEOTIDE SEQUENCE [LARGE SCALE GENOMIC DNA]</scope>
    <source>
        <strain evidence="2">JCM 3115</strain>
    </source>
</reference>
<dbReference type="Proteomes" id="UP000611554">
    <property type="component" value="Unassembled WGS sequence"/>
</dbReference>
<evidence type="ECO:0000313" key="2">
    <source>
        <dbReference type="Proteomes" id="UP000611554"/>
    </source>
</evidence>
<keyword evidence="2" id="KW-1185">Reference proteome</keyword>
<dbReference type="EMBL" id="BMQJ01000004">
    <property type="protein sequence ID" value="GGP92132.1"/>
    <property type="molecule type" value="Genomic_DNA"/>
</dbReference>
<name>A0ABQ2QQP1_9ACTN</name>
<gene>
    <name evidence="1" type="ORF">GCM10010140_22410</name>
</gene>
<dbReference type="RefSeq" id="WP_189246392.1">
    <property type="nucleotide sequence ID" value="NZ_BMQJ01000004.1"/>
</dbReference>
<evidence type="ECO:0000313" key="1">
    <source>
        <dbReference type="EMBL" id="GGP92132.1"/>
    </source>
</evidence>
<protein>
    <submittedName>
        <fullName evidence="1">Uncharacterized protein</fullName>
    </submittedName>
</protein>
<sequence length="139" mass="15709">MGEFASLELVRLGDDEAHVVVQVKGQSAPSEDVLDARILVASEFMRGELGTYLLPDDLDQWVVALDELAAGRDVCWMDDGRAPEIEIRLCQSYGGAEVWVKDHPASLVWVRLLVRLEPGWIENQRSRLRHVRQMWLGQG</sequence>
<dbReference type="InterPro" id="IPR046003">
    <property type="entry name" value="DUF5959"/>
</dbReference>
<organism evidence="1 2">
    <name type="scientific">Streptosporangium pseudovulgare</name>
    <dbReference type="NCBI Taxonomy" id="35765"/>
    <lineage>
        <taxon>Bacteria</taxon>
        <taxon>Bacillati</taxon>
        <taxon>Actinomycetota</taxon>
        <taxon>Actinomycetes</taxon>
        <taxon>Streptosporangiales</taxon>
        <taxon>Streptosporangiaceae</taxon>
        <taxon>Streptosporangium</taxon>
    </lineage>
</organism>
<comment type="caution">
    <text evidence="1">The sequence shown here is derived from an EMBL/GenBank/DDBJ whole genome shotgun (WGS) entry which is preliminary data.</text>
</comment>
<accession>A0ABQ2QQP1</accession>
<dbReference type="Pfam" id="PF19384">
    <property type="entry name" value="DUF5959"/>
    <property type="match status" value="1"/>
</dbReference>
<proteinExistence type="predicted"/>